<gene>
    <name evidence="10" type="ORF">AN963_09965</name>
</gene>
<evidence type="ECO:0000313" key="11">
    <source>
        <dbReference type="Proteomes" id="UP000051063"/>
    </source>
</evidence>
<dbReference type="PANTHER" id="PTHR34448:SF1">
    <property type="entry name" value="BLL6088 PROTEIN"/>
    <property type="match status" value="1"/>
</dbReference>
<dbReference type="EMBL" id="LJJB01000007">
    <property type="protein sequence ID" value="KQL49979.1"/>
    <property type="molecule type" value="Genomic_DNA"/>
</dbReference>
<keyword evidence="11" id="KW-1185">Reference proteome</keyword>
<keyword evidence="7" id="KW-0479">Metal-binding</keyword>
<dbReference type="PANTHER" id="PTHR34448">
    <property type="entry name" value="AMINOPEPTIDASE"/>
    <property type="match status" value="1"/>
</dbReference>
<accession>A0ABR5NF08</accession>
<evidence type="ECO:0000256" key="8">
    <source>
        <dbReference type="ARBA" id="ARBA00022801"/>
    </source>
</evidence>
<dbReference type="PRINTS" id="PR00919">
    <property type="entry name" value="THERMOPTASE"/>
</dbReference>
<keyword evidence="6" id="KW-0645">Protease</keyword>
<name>A0ABR5NF08_BRECH</name>
<proteinExistence type="inferred from homology"/>
<organism evidence="10 11">
    <name type="scientific">Brevibacillus choshinensis</name>
    <dbReference type="NCBI Taxonomy" id="54911"/>
    <lineage>
        <taxon>Bacteria</taxon>
        <taxon>Bacillati</taxon>
        <taxon>Bacillota</taxon>
        <taxon>Bacilli</taxon>
        <taxon>Bacillales</taxon>
        <taxon>Paenibacillaceae</taxon>
        <taxon>Brevibacillus</taxon>
    </lineage>
</organism>
<comment type="cofactor">
    <cofactor evidence="2">
        <name>Mg(2+)</name>
        <dbReference type="ChEBI" id="CHEBI:18420"/>
    </cofactor>
</comment>
<dbReference type="InterPro" id="IPR052170">
    <property type="entry name" value="M29_Exopeptidase"/>
</dbReference>
<dbReference type="InterPro" id="IPR035097">
    <property type="entry name" value="M29_N-terminal"/>
</dbReference>
<keyword evidence="8" id="KW-0378">Hydrolase</keyword>
<evidence type="ECO:0000256" key="9">
    <source>
        <dbReference type="ARBA" id="ARBA00023049"/>
    </source>
</evidence>
<evidence type="ECO:0000256" key="5">
    <source>
        <dbReference type="ARBA" id="ARBA00022438"/>
    </source>
</evidence>
<evidence type="ECO:0000256" key="2">
    <source>
        <dbReference type="ARBA" id="ARBA00001946"/>
    </source>
</evidence>
<comment type="similarity">
    <text evidence="4">Belongs to the peptidase M29 family.</text>
</comment>
<evidence type="ECO:0000313" key="10">
    <source>
        <dbReference type="EMBL" id="KQL49979.1"/>
    </source>
</evidence>
<evidence type="ECO:0000256" key="4">
    <source>
        <dbReference type="ARBA" id="ARBA00008236"/>
    </source>
</evidence>
<reference evidence="10 11" key="1">
    <citation type="submission" date="2015-09" db="EMBL/GenBank/DDBJ databases">
        <title>Genome sequencing project for genomic taxonomy and phylogenomics of Bacillus-like bacteria.</title>
        <authorList>
            <person name="Liu B."/>
            <person name="Wang J."/>
            <person name="Zhu Y."/>
            <person name="Liu G."/>
            <person name="Chen Q."/>
            <person name="Chen Z."/>
            <person name="Lan J."/>
            <person name="Che J."/>
            <person name="Ge C."/>
            <person name="Shi H."/>
            <person name="Pan Z."/>
            <person name="Liu X."/>
        </authorList>
    </citation>
    <scope>NUCLEOTIDE SEQUENCE [LARGE SCALE GENOMIC DNA]</scope>
    <source>
        <strain evidence="10 11">DSM 8552</strain>
    </source>
</reference>
<dbReference type="Gene3D" id="3.40.1830.10">
    <property type="entry name" value="Thermophilic metalloprotease (M29)"/>
    <property type="match status" value="1"/>
</dbReference>
<dbReference type="GO" id="GO:0004177">
    <property type="term" value="F:aminopeptidase activity"/>
    <property type="evidence" value="ECO:0007669"/>
    <property type="project" value="UniProtKB-KW"/>
</dbReference>
<dbReference type="Proteomes" id="UP000051063">
    <property type="component" value="Unassembled WGS sequence"/>
</dbReference>
<dbReference type="InterPro" id="IPR000787">
    <property type="entry name" value="Peptidase_M29"/>
</dbReference>
<keyword evidence="9" id="KW-0482">Metalloprotease</keyword>
<keyword evidence="5 10" id="KW-0031">Aminopeptidase</keyword>
<comment type="caution">
    <text evidence="10">The sequence shown here is derived from an EMBL/GenBank/DDBJ whole genome shotgun (WGS) entry which is preliminary data.</text>
</comment>
<sequence length="369" mass="41938">MLDQRLTKLAEHLLTYSLELQENENLMIELRGEGHPLVKELIKAAYAKGARPFVKYVDHGIQRELLKGTTTERSAILNKWQEPIWRDIQKVVTINGHINDSEMADVPVEKRRIHQAGIKPSYDYMVSNTRWTVISYPTPAMAQAANMPTDTFFDYYFHVCLLNYQQMHDAFVPLKQLMDETDKVRITGPGTDLSFSIKGISSIICAGKINVPDGEIYTSPVRDSVNGTITFNASTPYQGTKFSDIQLTFEKGKVVLAQSNDTKRINEIIDSDAGARYIGEFAISVNPYIQHPMNDIYFDEKIDGSFHFALGQAYKNADNGNRSTIHWDIVSIQRPEYGGGEIWFDDVLIRKDGLFVHEALLDLNPERLR</sequence>
<evidence type="ECO:0000256" key="3">
    <source>
        <dbReference type="ARBA" id="ARBA00001947"/>
    </source>
</evidence>
<comment type="cofactor">
    <cofactor evidence="3">
        <name>Zn(2+)</name>
        <dbReference type="ChEBI" id="CHEBI:29105"/>
    </cofactor>
</comment>
<dbReference type="SUPFAM" id="SSF144052">
    <property type="entry name" value="Thermophilic metalloprotease-like"/>
    <property type="match status" value="1"/>
</dbReference>
<evidence type="ECO:0000256" key="7">
    <source>
        <dbReference type="ARBA" id="ARBA00022723"/>
    </source>
</evidence>
<dbReference type="Pfam" id="PF02073">
    <property type="entry name" value="Peptidase_M29"/>
    <property type="match status" value="1"/>
</dbReference>
<evidence type="ECO:0000256" key="6">
    <source>
        <dbReference type="ARBA" id="ARBA00022670"/>
    </source>
</evidence>
<protein>
    <submittedName>
        <fullName evidence="10">Aminopeptidase</fullName>
    </submittedName>
</protein>
<evidence type="ECO:0000256" key="1">
    <source>
        <dbReference type="ARBA" id="ARBA00001941"/>
    </source>
</evidence>
<dbReference type="RefSeq" id="WP_055744314.1">
    <property type="nucleotide sequence ID" value="NZ_LJJB01000007.1"/>
</dbReference>
<comment type="cofactor">
    <cofactor evidence="1">
        <name>Co(2+)</name>
        <dbReference type="ChEBI" id="CHEBI:48828"/>
    </cofactor>
</comment>